<keyword evidence="3" id="KW-1185">Reference proteome</keyword>
<feature type="signal peptide" evidence="1">
    <location>
        <begin position="1"/>
        <end position="17"/>
    </location>
</feature>
<sequence>MHSSLVLHVLPPFTSWAQDVLEMDSCVQTQQYCRAGPGGQTGGGSQALNQSICSERPAIPDRKGTLLTARGLSLQPCTQSSAQQVIKHPNSRNRTPLRLRGANPPSAPLHLAVCLQRGAPHWHATPVPPGPQFPAQGKALLTSAVPNTAPLTVRSTNHSRHLQVAFATVYVM</sequence>
<organism evidence="2 3">
    <name type="scientific">Pleurodeles waltl</name>
    <name type="common">Iberian ribbed newt</name>
    <dbReference type="NCBI Taxonomy" id="8319"/>
    <lineage>
        <taxon>Eukaryota</taxon>
        <taxon>Metazoa</taxon>
        <taxon>Chordata</taxon>
        <taxon>Craniata</taxon>
        <taxon>Vertebrata</taxon>
        <taxon>Euteleostomi</taxon>
        <taxon>Amphibia</taxon>
        <taxon>Batrachia</taxon>
        <taxon>Caudata</taxon>
        <taxon>Salamandroidea</taxon>
        <taxon>Salamandridae</taxon>
        <taxon>Pleurodelinae</taxon>
        <taxon>Pleurodeles</taxon>
    </lineage>
</organism>
<dbReference type="AlphaFoldDB" id="A0AAV7VMG5"/>
<reference evidence="2" key="1">
    <citation type="journal article" date="2022" name="bioRxiv">
        <title>Sequencing and chromosome-scale assembly of the giantPleurodeles waltlgenome.</title>
        <authorList>
            <person name="Brown T."/>
            <person name="Elewa A."/>
            <person name="Iarovenko S."/>
            <person name="Subramanian E."/>
            <person name="Araus A.J."/>
            <person name="Petzold A."/>
            <person name="Susuki M."/>
            <person name="Suzuki K.-i.T."/>
            <person name="Hayashi T."/>
            <person name="Toyoda A."/>
            <person name="Oliveira C."/>
            <person name="Osipova E."/>
            <person name="Leigh N.D."/>
            <person name="Simon A."/>
            <person name="Yun M.H."/>
        </authorList>
    </citation>
    <scope>NUCLEOTIDE SEQUENCE</scope>
    <source>
        <strain evidence="2">20211129_DDA</strain>
        <tissue evidence="2">Liver</tissue>
    </source>
</reference>
<evidence type="ECO:0000256" key="1">
    <source>
        <dbReference type="SAM" id="SignalP"/>
    </source>
</evidence>
<gene>
    <name evidence="2" type="ORF">NDU88_005596</name>
</gene>
<keyword evidence="1" id="KW-0732">Signal</keyword>
<evidence type="ECO:0000313" key="2">
    <source>
        <dbReference type="EMBL" id="KAJ1201790.1"/>
    </source>
</evidence>
<comment type="caution">
    <text evidence="2">The sequence shown here is derived from an EMBL/GenBank/DDBJ whole genome shotgun (WGS) entry which is preliminary data.</text>
</comment>
<evidence type="ECO:0000313" key="3">
    <source>
        <dbReference type="Proteomes" id="UP001066276"/>
    </source>
</evidence>
<proteinExistence type="predicted"/>
<dbReference type="EMBL" id="JANPWB010000003">
    <property type="protein sequence ID" value="KAJ1201790.1"/>
    <property type="molecule type" value="Genomic_DNA"/>
</dbReference>
<accession>A0AAV7VMG5</accession>
<feature type="chain" id="PRO_5043798621" evidence="1">
    <location>
        <begin position="18"/>
        <end position="172"/>
    </location>
</feature>
<protein>
    <submittedName>
        <fullName evidence="2">Uncharacterized protein</fullName>
    </submittedName>
</protein>
<dbReference type="Proteomes" id="UP001066276">
    <property type="component" value="Chromosome 2_1"/>
</dbReference>
<name>A0AAV7VMG5_PLEWA</name>